<dbReference type="AlphaFoldDB" id="A0A0C2X800"/>
<accession>A0A0C2X800</accession>
<evidence type="ECO:0000313" key="1">
    <source>
        <dbReference type="EMBL" id="KIL65431.1"/>
    </source>
</evidence>
<protein>
    <submittedName>
        <fullName evidence="1">Uncharacterized protein</fullName>
    </submittedName>
</protein>
<dbReference type="HOGENOM" id="CLU_2078528_0_0_1"/>
<sequence>MPSLRRLDLRGLVSLDQDTANQISTGQLGPHIDTLLFGSCRSVGRVLYMTEKRQEHAKSDEGRNLVPFIHVRFGCPVDSVDKYKERVERLERQHNVRIQMVFYDGDFGGGLIMLQVRS</sequence>
<organism evidence="1 2">
    <name type="scientific">Amanita muscaria (strain Koide BX008)</name>
    <dbReference type="NCBI Taxonomy" id="946122"/>
    <lineage>
        <taxon>Eukaryota</taxon>
        <taxon>Fungi</taxon>
        <taxon>Dikarya</taxon>
        <taxon>Basidiomycota</taxon>
        <taxon>Agaricomycotina</taxon>
        <taxon>Agaricomycetes</taxon>
        <taxon>Agaricomycetidae</taxon>
        <taxon>Agaricales</taxon>
        <taxon>Pluteineae</taxon>
        <taxon>Amanitaceae</taxon>
        <taxon>Amanita</taxon>
    </lineage>
</organism>
<dbReference type="EMBL" id="KN818242">
    <property type="protein sequence ID" value="KIL65431.1"/>
    <property type="molecule type" value="Genomic_DNA"/>
</dbReference>
<dbReference type="Proteomes" id="UP000054549">
    <property type="component" value="Unassembled WGS sequence"/>
</dbReference>
<name>A0A0C2X800_AMAMK</name>
<reference evidence="1 2" key="1">
    <citation type="submission" date="2014-04" db="EMBL/GenBank/DDBJ databases">
        <title>Evolutionary Origins and Diversification of the Mycorrhizal Mutualists.</title>
        <authorList>
            <consortium name="DOE Joint Genome Institute"/>
            <consortium name="Mycorrhizal Genomics Consortium"/>
            <person name="Kohler A."/>
            <person name="Kuo A."/>
            <person name="Nagy L.G."/>
            <person name="Floudas D."/>
            <person name="Copeland A."/>
            <person name="Barry K.W."/>
            <person name="Cichocki N."/>
            <person name="Veneault-Fourrey C."/>
            <person name="LaButti K."/>
            <person name="Lindquist E.A."/>
            <person name="Lipzen A."/>
            <person name="Lundell T."/>
            <person name="Morin E."/>
            <person name="Murat C."/>
            <person name="Riley R."/>
            <person name="Ohm R."/>
            <person name="Sun H."/>
            <person name="Tunlid A."/>
            <person name="Henrissat B."/>
            <person name="Grigoriev I.V."/>
            <person name="Hibbett D.S."/>
            <person name="Martin F."/>
        </authorList>
    </citation>
    <scope>NUCLEOTIDE SEQUENCE [LARGE SCALE GENOMIC DNA]</scope>
    <source>
        <strain evidence="1 2">Koide BX008</strain>
    </source>
</reference>
<dbReference type="STRING" id="946122.A0A0C2X800"/>
<evidence type="ECO:0000313" key="2">
    <source>
        <dbReference type="Proteomes" id="UP000054549"/>
    </source>
</evidence>
<feature type="non-terminal residue" evidence="1">
    <location>
        <position position="118"/>
    </location>
</feature>
<proteinExistence type="predicted"/>
<keyword evidence="2" id="KW-1185">Reference proteome</keyword>
<dbReference type="InParanoid" id="A0A0C2X800"/>
<gene>
    <name evidence="1" type="ORF">M378DRAFT_162057</name>
</gene>